<evidence type="ECO:0000256" key="3">
    <source>
        <dbReference type="ARBA" id="ARBA00022737"/>
    </source>
</evidence>
<dbReference type="InterPro" id="IPR012492">
    <property type="entry name" value="RED_C"/>
</dbReference>
<reference evidence="9" key="1">
    <citation type="submission" date="2011-08" db="EMBL/GenBank/DDBJ databases">
        <authorList>
            <person name="Rombauts S."/>
        </authorList>
    </citation>
    <scope>NUCLEOTIDE SEQUENCE</scope>
    <source>
        <strain evidence="9">London</strain>
    </source>
</reference>
<feature type="domain" description="Protein RED C-terminal" evidence="6">
    <location>
        <begin position="429"/>
        <end position="538"/>
    </location>
</feature>
<dbReference type="GO" id="GO:0005634">
    <property type="term" value="C:nucleus"/>
    <property type="evidence" value="ECO:0007669"/>
    <property type="project" value="UniProtKB-SubCell"/>
</dbReference>
<reference evidence="8" key="2">
    <citation type="submission" date="2015-06" db="UniProtKB">
        <authorList>
            <consortium name="EnsemblMetazoa"/>
        </authorList>
    </citation>
    <scope>IDENTIFICATION</scope>
</reference>
<feature type="compositionally biased region" description="Basic and acidic residues" evidence="5">
    <location>
        <begin position="24"/>
        <end position="36"/>
    </location>
</feature>
<feature type="region of interest" description="Disordered" evidence="5">
    <location>
        <begin position="346"/>
        <end position="394"/>
    </location>
</feature>
<dbReference type="eggNOG" id="KOG2498">
    <property type="taxonomic scope" value="Eukaryota"/>
</dbReference>
<proteinExistence type="inferred from homology"/>
<organism evidence="8 9">
    <name type="scientific">Tetranychus urticae</name>
    <name type="common">Two-spotted spider mite</name>
    <dbReference type="NCBI Taxonomy" id="32264"/>
    <lineage>
        <taxon>Eukaryota</taxon>
        <taxon>Metazoa</taxon>
        <taxon>Ecdysozoa</taxon>
        <taxon>Arthropoda</taxon>
        <taxon>Chelicerata</taxon>
        <taxon>Arachnida</taxon>
        <taxon>Acari</taxon>
        <taxon>Acariformes</taxon>
        <taxon>Trombidiformes</taxon>
        <taxon>Prostigmata</taxon>
        <taxon>Eleutherengona</taxon>
        <taxon>Raphignathae</taxon>
        <taxon>Tetranychoidea</taxon>
        <taxon>Tetranychidae</taxon>
        <taxon>Tetranychus</taxon>
    </lineage>
</organism>
<evidence type="ECO:0000313" key="8">
    <source>
        <dbReference type="EnsemblMetazoa" id="tetur17g00640.1"/>
    </source>
</evidence>
<dbReference type="STRING" id="32264.T1KPI9"/>
<accession>T1KPI9</accession>
<dbReference type="AlphaFoldDB" id="T1KPI9"/>
<feature type="region of interest" description="Disordered" evidence="5">
    <location>
        <begin position="1"/>
        <end position="75"/>
    </location>
</feature>
<feature type="domain" description="RED-like N-terminal" evidence="7">
    <location>
        <begin position="76"/>
        <end position="310"/>
    </location>
</feature>
<dbReference type="Pfam" id="PF07807">
    <property type="entry name" value="RED_C"/>
    <property type="match status" value="1"/>
</dbReference>
<name>T1KPI9_TETUR</name>
<dbReference type="InterPro" id="IPR012916">
    <property type="entry name" value="RED_N"/>
</dbReference>
<dbReference type="PANTHER" id="PTHR12765">
    <property type="entry name" value="RED PROTEIN IK FACTOR CYTOKINE IK"/>
    <property type="match status" value="1"/>
</dbReference>
<feature type="compositionally biased region" description="Basic and acidic residues" evidence="5">
    <location>
        <begin position="311"/>
        <end position="324"/>
    </location>
</feature>
<feature type="region of interest" description="Disordered" evidence="5">
    <location>
        <begin position="526"/>
        <end position="557"/>
    </location>
</feature>
<evidence type="ECO:0000256" key="1">
    <source>
        <dbReference type="ARBA" id="ARBA00004123"/>
    </source>
</evidence>
<feature type="region of interest" description="Disordered" evidence="5">
    <location>
        <begin position="303"/>
        <end position="324"/>
    </location>
</feature>
<dbReference type="Proteomes" id="UP000015104">
    <property type="component" value="Unassembled WGS sequence"/>
</dbReference>
<evidence type="ECO:0000256" key="5">
    <source>
        <dbReference type="SAM" id="MobiDB-lite"/>
    </source>
</evidence>
<feature type="compositionally biased region" description="Basic and acidic residues" evidence="5">
    <location>
        <begin position="192"/>
        <end position="215"/>
    </location>
</feature>
<comment type="similarity">
    <text evidence="2">Belongs to the RED family.</text>
</comment>
<comment type="subcellular location">
    <subcellularLocation>
        <location evidence="1">Nucleus</location>
    </subcellularLocation>
</comment>
<evidence type="ECO:0000259" key="7">
    <source>
        <dbReference type="Pfam" id="PF07808"/>
    </source>
</evidence>
<feature type="compositionally biased region" description="Acidic residues" evidence="5">
    <location>
        <begin position="181"/>
        <end position="191"/>
    </location>
</feature>
<sequence length="557" mass="62953">MELEAISNPIAPAHLDTGSTQSNRDAHPLTNDDFRKLLMTPRAGSSGSASVRSDVHASVRSGRKTTLVSDNENRKKKKKFYAALKKQEEDVLSKLSEKYRDRAKERRDGANPDYQNEDPVTSMAAYRAVAPDSKSTFDAAERRKRMIEESKFLGGDMKHTHLVKGLDYALLHKVKAELVENDDEDDEEELDDKAFEDKIRGRNRRSSESDTKEEDFMPKSTMAANILALLKEEKLSNRNELFLPGRMAYTIDLEDPFIDDIPTTIIRSKADCPNSDSLSQLSTNNIVINKLIQIISYLRQGGVPRKKKKDKVAPGDDLNVKVKQEKKRPDFDDSIYGDIGDYVPSIEKKSTSKRKDDRSNSDHHDHRNDSKHSYFNKRDANEESKDLSYESKDHKSSLSVAMAAATSVLESKHISRFSSKLDQETVESYAECYPGAPENDDAILDSDDEVDFSKMDVGSKKSTVGRWDFDTQEEYGEYMSKKEALPKAAFQYGVKMADGRKTRRIPTKKDEKAKIDRDLQKINAILSKRKPAESGEASSSGAITPRVSRDHKRIKHI</sequence>
<dbReference type="EMBL" id="CAEY01000330">
    <property type="status" value="NOT_ANNOTATED_CDS"/>
    <property type="molecule type" value="Genomic_DNA"/>
</dbReference>
<keyword evidence="9" id="KW-1185">Reference proteome</keyword>
<evidence type="ECO:0000259" key="6">
    <source>
        <dbReference type="Pfam" id="PF07807"/>
    </source>
</evidence>
<evidence type="ECO:0000256" key="2">
    <source>
        <dbReference type="ARBA" id="ARBA00006660"/>
    </source>
</evidence>
<evidence type="ECO:0000256" key="4">
    <source>
        <dbReference type="ARBA" id="ARBA00023242"/>
    </source>
</evidence>
<dbReference type="Pfam" id="PF07808">
    <property type="entry name" value="RED_N"/>
    <property type="match status" value="1"/>
</dbReference>
<keyword evidence="4" id="KW-0539">Nucleus</keyword>
<dbReference type="EnsemblMetazoa" id="tetur17g00640.1">
    <property type="protein sequence ID" value="tetur17g00640.1"/>
    <property type="gene ID" value="tetur17g00640"/>
</dbReference>
<evidence type="ECO:0000313" key="9">
    <source>
        <dbReference type="Proteomes" id="UP000015104"/>
    </source>
</evidence>
<dbReference type="InterPro" id="IPR039896">
    <property type="entry name" value="Red-like"/>
</dbReference>
<evidence type="ECO:0008006" key="10">
    <source>
        <dbReference type="Google" id="ProtNLM"/>
    </source>
</evidence>
<protein>
    <recommendedName>
        <fullName evidence="10">RED-like N-terminal domain-containing protein</fullName>
    </recommendedName>
</protein>
<dbReference type="HOGENOM" id="CLU_026814_2_0_1"/>
<feature type="compositionally biased region" description="Low complexity" evidence="5">
    <location>
        <begin position="42"/>
        <end position="52"/>
    </location>
</feature>
<feature type="region of interest" description="Disordered" evidence="5">
    <location>
        <begin position="181"/>
        <end position="215"/>
    </location>
</feature>
<keyword evidence="3" id="KW-0677">Repeat</keyword>